<gene>
    <name evidence="2" type="ORF">HPB48_022878</name>
</gene>
<comment type="caution">
    <text evidence="2">The sequence shown here is derived from an EMBL/GenBank/DDBJ whole genome shotgun (WGS) entry which is preliminary data.</text>
</comment>
<name>A0A9J6GHV5_HAELO</name>
<feature type="region of interest" description="Disordered" evidence="1">
    <location>
        <begin position="22"/>
        <end position="52"/>
    </location>
</feature>
<evidence type="ECO:0000313" key="3">
    <source>
        <dbReference type="Proteomes" id="UP000821853"/>
    </source>
</evidence>
<dbReference type="VEuPathDB" id="VectorBase:HLOH_042150"/>
<accession>A0A9J6GHV5</accession>
<evidence type="ECO:0000256" key="1">
    <source>
        <dbReference type="SAM" id="MobiDB-lite"/>
    </source>
</evidence>
<sequence length="419" mass="46736">MCTCVLSCGKCHGRHATSMCDPDYTPPNGSLTDRTTRKREESARARQSPDYRKGQLDRAIETLTCCWESDHYWTAMTGRIHRLTESLTAVESVFGWAVQGRTGSRTSRMNCSQAIVLKATAPDLESSSLLRSFWELESVGVTDALDDDPPGEHVRRNFEASITQSNGRYEVALPWKADVRLADNKQEWHKRADVLEIATEPSAELLDISRFSSASKVKTDRTRLDFPLPLNNLKSTKKRSGPLTATEIQAARTHWLRKAQQSAFSADLKCVTEGDQALRVALEAPKTPVEPILGGMGAEYMRELKSAYATDRKESPPPRSENEKKTNPAEAGNGRSKARAAAAGAVNWDHWRGPRAHHIWFLFPREVAPSPSKKGPRRRERGGQLFVEKHAAPASTSWILPQEPLPLEVPEGRFLSGWK</sequence>
<dbReference type="Proteomes" id="UP000821853">
    <property type="component" value="Unassembled WGS sequence"/>
</dbReference>
<dbReference type="AlphaFoldDB" id="A0A9J6GHV5"/>
<keyword evidence="3" id="KW-1185">Reference proteome</keyword>
<organism evidence="2 3">
    <name type="scientific">Haemaphysalis longicornis</name>
    <name type="common">Bush tick</name>
    <dbReference type="NCBI Taxonomy" id="44386"/>
    <lineage>
        <taxon>Eukaryota</taxon>
        <taxon>Metazoa</taxon>
        <taxon>Ecdysozoa</taxon>
        <taxon>Arthropoda</taxon>
        <taxon>Chelicerata</taxon>
        <taxon>Arachnida</taxon>
        <taxon>Acari</taxon>
        <taxon>Parasitiformes</taxon>
        <taxon>Ixodida</taxon>
        <taxon>Ixodoidea</taxon>
        <taxon>Ixodidae</taxon>
        <taxon>Haemaphysalinae</taxon>
        <taxon>Haemaphysalis</taxon>
    </lineage>
</organism>
<feature type="compositionally biased region" description="Basic and acidic residues" evidence="1">
    <location>
        <begin position="34"/>
        <end position="52"/>
    </location>
</feature>
<reference evidence="2 3" key="1">
    <citation type="journal article" date="2020" name="Cell">
        <title>Large-Scale Comparative Analyses of Tick Genomes Elucidate Their Genetic Diversity and Vector Capacities.</title>
        <authorList>
            <consortium name="Tick Genome and Microbiome Consortium (TIGMIC)"/>
            <person name="Jia N."/>
            <person name="Wang J."/>
            <person name="Shi W."/>
            <person name="Du L."/>
            <person name="Sun Y."/>
            <person name="Zhan W."/>
            <person name="Jiang J.F."/>
            <person name="Wang Q."/>
            <person name="Zhang B."/>
            <person name="Ji P."/>
            <person name="Bell-Sakyi L."/>
            <person name="Cui X.M."/>
            <person name="Yuan T.T."/>
            <person name="Jiang B.G."/>
            <person name="Yang W.F."/>
            <person name="Lam T.T."/>
            <person name="Chang Q.C."/>
            <person name="Ding S.J."/>
            <person name="Wang X.J."/>
            <person name="Zhu J.G."/>
            <person name="Ruan X.D."/>
            <person name="Zhao L."/>
            <person name="Wei J.T."/>
            <person name="Ye R.Z."/>
            <person name="Que T.C."/>
            <person name="Du C.H."/>
            <person name="Zhou Y.H."/>
            <person name="Cheng J.X."/>
            <person name="Dai P.F."/>
            <person name="Guo W.B."/>
            <person name="Han X.H."/>
            <person name="Huang E.J."/>
            <person name="Li L.F."/>
            <person name="Wei W."/>
            <person name="Gao Y.C."/>
            <person name="Liu J.Z."/>
            <person name="Shao H.Z."/>
            <person name="Wang X."/>
            <person name="Wang C.C."/>
            <person name="Yang T.C."/>
            <person name="Huo Q.B."/>
            <person name="Li W."/>
            <person name="Chen H.Y."/>
            <person name="Chen S.E."/>
            <person name="Zhou L.G."/>
            <person name="Ni X.B."/>
            <person name="Tian J.H."/>
            <person name="Sheng Y."/>
            <person name="Liu T."/>
            <person name="Pan Y.S."/>
            <person name="Xia L.Y."/>
            <person name="Li J."/>
            <person name="Zhao F."/>
            <person name="Cao W.C."/>
        </authorList>
    </citation>
    <scope>NUCLEOTIDE SEQUENCE [LARGE SCALE GENOMIC DNA]</scope>
    <source>
        <strain evidence="2">HaeL-2018</strain>
    </source>
</reference>
<protein>
    <submittedName>
        <fullName evidence="2">Uncharacterized protein</fullName>
    </submittedName>
</protein>
<feature type="region of interest" description="Disordered" evidence="1">
    <location>
        <begin position="309"/>
        <end position="340"/>
    </location>
</feature>
<feature type="compositionally biased region" description="Low complexity" evidence="1">
    <location>
        <begin position="331"/>
        <end position="340"/>
    </location>
</feature>
<evidence type="ECO:0000313" key="2">
    <source>
        <dbReference type="EMBL" id="KAH9378062.1"/>
    </source>
</evidence>
<proteinExistence type="predicted"/>
<feature type="compositionally biased region" description="Basic and acidic residues" evidence="1">
    <location>
        <begin position="309"/>
        <end position="327"/>
    </location>
</feature>
<dbReference type="EMBL" id="JABSTR010000008">
    <property type="protein sequence ID" value="KAH9378062.1"/>
    <property type="molecule type" value="Genomic_DNA"/>
</dbReference>
<dbReference type="OrthoDB" id="8958038at2759"/>